<dbReference type="PANTHER" id="PTHR36833:SF2">
    <property type="entry name" value="SLR0610 PROTEIN"/>
    <property type="match status" value="1"/>
</dbReference>
<dbReference type="STRING" id="1798392.A3A79_03985"/>
<evidence type="ECO:0000256" key="1">
    <source>
        <dbReference type="SAM" id="Phobius"/>
    </source>
</evidence>
<keyword evidence="1" id="KW-1133">Transmembrane helix</keyword>
<feature type="transmembrane region" description="Helical" evidence="1">
    <location>
        <begin position="26"/>
        <end position="47"/>
    </location>
</feature>
<accession>A0A1F6AI73</accession>
<dbReference type="InterPro" id="IPR010390">
    <property type="entry name" value="ABC-2_transporter-like"/>
</dbReference>
<reference evidence="2 3" key="1">
    <citation type="journal article" date="2016" name="Nat. Commun.">
        <title>Thousands of microbial genomes shed light on interconnected biogeochemical processes in an aquifer system.</title>
        <authorList>
            <person name="Anantharaman K."/>
            <person name="Brown C.T."/>
            <person name="Hug L.A."/>
            <person name="Sharon I."/>
            <person name="Castelle C.J."/>
            <person name="Probst A.J."/>
            <person name="Thomas B.C."/>
            <person name="Singh A."/>
            <person name="Wilkins M.J."/>
            <person name="Karaoz U."/>
            <person name="Brodie E.L."/>
            <person name="Williams K.H."/>
            <person name="Hubbard S.S."/>
            <person name="Banfield J.F."/>
        </authorList>
    </citation>
    <scope>NUCLEOTIDE SEQUENCE [LARGE SCALE GENOMIC DNA]</scope>
</reference>
<name>A0A1F6AI73_9BACT</name>
<feature type="transmembrane region" description="Helical" evidence="1">
    <location>
        <begin position="120"/>
        <end position="141"/>
    </location>
</feature>
<evidence type="ECO:0008006" key="4">
    <source>
        <dbReference type="Google" id="ProtNLM"/>
    </source>
</evidence>
<comment type="caution">
    <text evidence="2">The sequence shown here is derived from an EMBL/GenBank/DDBJ whole genome shotgun (WGS) entry which is preliminary data.</text>
</comment>
<organism evidence="2 3">
    <name type="scientific">Candidatus Gottesmanbacteria bacterium RIFCSPLOWO2_01_FULL_43_11b</name>
    <dbReference type="NCBI Taxonomy" id="1798392"/>
    <lineage>
        <taxon>Bacteria</taxon>
        <taxon>Candidatus Gottesmaniibacteriota</taxon>
    </lineage>
</organism>
<evidence type="ECO:0000313" key="2">
    <source>
        <dbReference type="EMBL" id="OGG24316.1"/>
    </source>
</evidence>
<keyword evidence="1" id="KW-0812">Transmembrane</keyword>
<feature type="transmembrane region" description="Helical" evidence="1">
    <location>
        <begin position="201"/>
        <end position="220"/>
    </location>
</feature>
<protein>
    <recommendedName>
        <fullName evidence="4">ABC transporter permease</fullName>
    </recommendedName>
</protein>
<feature type="transmembrane region" description="Helical" evidence="1">
    <location>
        <begin position="62"/>
        <end position="80"/>
    </location>
</feature>
<dbReference type="PANTHER" id="PTHR36833">
    <property type="entry name" value="SLR0610 PROTEIN-RELATED"/>
    <property type="match status" value="1"/>
</dbReference>
<gene>
    <name evidence="2" type="ORF">A3A79_03985</name>
</gene>
<feature type="transmembrane region" description="Helical" evidence="1">
    <location>
        <begin position="147"/>
        <end position="167"/>
    </location>
</feature>
<dbReference type="EMBL" id="MFJV01000001">
    <property type="protein sequence ID" value="OGG24316.1"/>
    <property type="molecule type" value="Genomic_DNA"/>
</dbReference>
<dbReference type="Pfam" id="PF06182">
    <property type="entry name" value="ABC2_membrane_6"/>
    <property type="match status" value="1"/>
</dbReference>
<keyword evidence="1" id="KW-0472">Membrane</keyword>
<feature type="transmembrane region" description="Helical" evidence="1">
    <location>
        <begin position="226"/>
        <end position="245"/>
    </location>
</feature>
<dbReference type="AlphaFoldDB" id="A0A1F6AI73"/>
<proteinExistence type="predicted"/>
<dbReference type="Proteomes" id="UP000178759">
    <property type="component" value="Unassembled WGS sequence"/>
</dbReference>
<sequence length="262" mass="30657">MKAYLKIYKMLLKINFSSLVMYRSNFINSTLSSMAWAVFNFVGIIILTSRVSTVFGWKREELIVLTASFTILTGIFHMLFSKNFERIPKLANSGDLDRILLYPIDSQFSVSFWEIHYSHLIRIPVGIGILFYLFGLLKISITWQQIIMFMFFLVVGLIIQYCIWFLATTITVRLTRLSNIPEVLYSVTGIARYPRELFRQLTDYVFIFLLPLTLIIVTPVKVLFNQLTLSEIFLFFGVAISFLYISRKFWKYSLRYYTSASS</sequence>
<evidence type="ECO:0000313" key="3">
    <source>
        <dbReference type="Proteomes" id="UP000178759"/>
    </source>
</evidence>